<dbReference type="Proteomes" id="UP000248168">
    <property type="component" value="Unassembled WGS sequence"/>
</dbReference>
<dbReference type="OrthoDB" id="8777745at2"/>
<dbReference type="EMBL" id="OUNR01000016">
    <property type="protein sequence ID" value="SPP65283.1"/>
    <property type="molecule type" value="Genomic_DNA"/>
</dbReference>
<feature type="domain" description="DUF2489" evidence="1">
    <location>
        <begin position="10"/>
        <end position="103"/>
    </location>
</feature>
<organism evidence="2 3">
    <name type="scientific">Nitrospira lenta</name>
    <dbReference type="NCBI Taxonomy" id="1436998"/>
    <lineage>
        <taxon>Bacteria</taxon>
        <taxon>Pseudomonadati</taxon>
        <taxon>Nitrospirota</taxon>
        <taxon>Nitrospiria</taxon>
        <taxon>Nitrospirales</taxon>
        <taxon>Nitrospiraceae</taxon>
        <taxon>Nitrospira</taxon>
    </lineage>
</organism>
<protein>
    <recommendedName>
        <fullName evidence="1">DUF2489 domain-containing protein</fullName>
    </recommendedName>
</protein>
<dbReference type="AlphaFoldDB" id="A0A330L840"/>
<gene>
    <name evidence="2" type="ORF">NITLEN_30197</name>
</gene>
<evidence type="ECO:0000313" key="2">
    <source>
        <dbReference type="EMBL" id="SPP65283.1"/>
    </source>
</evidence>
<proteinExistence type="predicted"/>
<accession>A0A330L840</accession>
<name>A0A330L840_9BACT</name>
<dbReference type="InParanoid" id="A0A330L840"/>
<dbReference type="Pfam" id="PF10675">
    <property type="entry name" value="DUF2489"/>
    <property type="match status" value="1"/>
</dbReference>
<evidence type="ECO:0000259" key="1">
    <source>
        <dbReference type="Pfam" id="PF10675"/>
    </source>
</evidence>
<dbReference type="RefSeq" id="WP_121989592.1">
    <property type="nucleotide sequence ID" value="NZ_OUNR01000016.1"/>
</dbReference>
<sequence>MSLPDIIKARKLAELRTVATAMIEDRMHLVEGTRKINRLRFEIDEPGHEVFNAIIAFEDDTEAFPIGKLRAEYEPNHLKRLDDKMNKLIDDCKPDILAACQEILRTFPKGGEV</sequence>
<evidence type="ECO:0000313" key="3">
    <source>
        <dbReference type="Proteomes" id="UP000248168"/>
    </source>
</evidence>
<dbReference type="InterPro" id="IPR019617">
    <property type="entry name" value="DUF2489"/>
</dbReference>
<keyword evidence="3" id="KW-1185">Reference proteome</keyword>
<reference evidence="3" key="1">
    <citation type="submission" date="2018-04" db="EMBL/GenBank/DDBJ databases">
        <authorList>
            <person name="Lucker S."/>
            <person name="Sakoula D."/>
        </authorList>
    </citation>
    <scope>NUCLEOTIDE SEQUENCE [LARGE SCALE GENOMIC DNA]</scope>
</reference>